<gene>
    <name evidence="1" type="ORF">BVRB_001680</name>
</gene>
<keyword evidence="2" id="KW-1185">Reference proteome</keyword>
<name>A0A0J8B8J5_BETVV</name>
<dbReference type="EMBL" id="KQ090406">
    <property type="protein sequence ID" value="KMS96132.1"/>
    <property type="molecule type" value="Genomic_DNA"/>
</dbReference>
<dbReference type="Proteomes" id="UP000035740">
    <property type="component" value="Unassembled WGS sequence"/>
</dbReference>
<evidence type="ECO:0000313" key="2">
    <source>
        <dbReference type="Proteomes" id="UP000035740"/>
    </source>
</evidence>
<evidence type="ECO:0000313" key="1">
    <source>
        <dbReference type="EMBL" id="KMS96132.1"/>
    </source>
</evidence>
<dbReference type="Gramene" id="KMS96132">
    <property type="protein sequence ID" value="KMS96132"/>
    <property type="gene ID" value="BVRB_001680"/>
</dbReference>
<reference evidence="1 2" key="1">
    <citation type="journal article" date="2014" name="Nature">
        <title>The genome of the recently domesticated crop plant sugar beet (Beta vulgaris).</title>
        <authorList>
            <person name="Dohm J.C."/>
            <person name="Minoche A.E."/>
            <person name="Holtgrawe D."/>
            <person name="Capella-Gutierrez S."/>
            <person name="Zakrzewski F."/>
            <person name="Tafer H."/>
            <person name="Rupp O."/>
            <person name="Sorensen T.R."/>
            <person name="Stracke R."/>
            <person name="Reinhardt R."/>
            <person name="Goesmann A."/>
            <person name="Kraft T."/>
            <person name="Schulz B."/>
            <person name="Stadler P.F."/>
            <person name="Schmidt T."/>
            <person name="Gabaldon T."/>
            <person name="Lehrach H."/>
            <person name="Weisshaar B."/>
            <person name="Himmelbauer H."/>
        </authorList>
    </citation>
    <scope>NUCLEOTIDE SEQUENCE [LARGE SCALE GENOMIC DNA]</scope>
    <source>
        <tissue evidence="1">Taproot</tissue>
    </source>
</reference>
<dbReference type="AlphaFoldDB" id="A0A0J8B8J5"/>
<sequence length="83" mass="9909">MWFQYEMLATDPPMAWSQKIIYQSNNKHMIWLLRSHKTRSFHRKVIMTTLVALVTRCGELEMMHCGTIRFLLSNLLSSRFNSM</sequence>
<protein>
    <submittedName>
        <fullName evidence="1">Uncharacterized protein</fullName>
    </submittedName>
</protein>
<organism evidence="1 2">
    <name type="scientific">Beta vulgaris subsp. vulgaris</name>
    <name type="common">Beet</name>
    <dbReference type="NCBI Taxonomy" id="3555"/>
    <lineage>
        <taxon>Eukaryota</taxon>
        <taxon>Viridiplantae</taxon>
        <taxon>Streptophyta</taxon>
        <taxon>Embryophyta</taxon>
        <taxon>Tracheophyta</taxon>
        <taxon>Spermatophyta</taxon>
        <taxon>Magnoliopsida</taxon>
        <taxon>eudicotyledons</taxon>
        <taxon>Gunneridae</taxon>
        <taxon>Pentapetalae</taxon>
        <taxon>Caryophyllales</taxon>
        <taxon>Chenopodiaceae</taxon>
        <taxon>Betoideae</taxon>
        <taxon>Beta</taxon>
    </lineage>
</organism>
<proteinExistence type="predicted"/>
<accession>A0A0J8B8J5</accession>